<protein>
    <submittedName>
        <fullName evidence="3">Aste57867_22538 protein</fullName>
    </submittedName>
</protein>
<accession>A0A485LM62</accession>
<organism evidence="3 4">
    <name type="scientific">Aphanomyces stellatus</name>
    <dbReference type="NCBI Taxonomy" id="120398"/>
    <lineage>
        <taxon>Eukaryota</taxon>
        <taxon>Sar</taxon>
        <taxon>Stramenopiles</taxon>
        <taxon>Oomycota</taxon>
        <taxon>Saprolegniomycetes</taxon>
        <taxon>Saprolegniales</taxon>
        <taxon>Verrucalvaceae</taxon>
        <taxon>Aphanomyces</taxon>
    </lineage>
</organism>
<feature type="region of interest" description="Disordered" evidence="1">
    <location>
        <begin position="143"/>
        <end position="191"/>
    </location>
</feature>
<evidence type="ECO:0000256" key="1">
    <source>
        <dbReference type="SAM" id="MobiDB-lite"/>
    </source>
</evidence>
<evidence type="ECO:0000313" key="2">
    <source>
        <dbReference type="EMBL" id="KAF0685609.1"/>
    </source>
</evidence>
<feature type="compositionally biased region" description="Acidic residues" evidence="1">
    <location>
        <begin position="83"/>
        <end position="92"/>
    </location>
</feature>
<dbReference type="EMBL" id="CAADRA010007093">
    <property type="protein sequence ID" value="VFT99198.1"/>
    <property type="molecule type" value="Genomic_DNA"/>
</dbReference>
<keyword evidence="4" id="KW-1185">Reference proteome</keyword>
<dbReference type="Proteomes" id="UP000332933">
    <property type="component" value="Unassembled WGS sequence"/>
</dbReference>
<dbReference type="EMBL" id="VJMH01007067">
    <property type="protein sequence ID" value="KAF0685609.1"/>
    <property type="molecule type" value="Genomic_DNA"/>
</dbReference>
<gene>
    <name evidence="3" type="primary">Aste57867_22538</name>
    <name evidence="2" type="ORF">As57867_022468</name>
    <name evidence="3" type="ORF">ASTE57867_22538</name>
</gene>
<reference evidence="3 4" key="1">
    <citation type="submission" date="2019-03" db="EMBL/GenBank/DDBJ databases">
        <authorList>
            <person name="Gaulin E."/>
            <person name="Dumas B."/>
        </authorList>
    </citation>
    <scope>NUCLEOTIDE SEQUENCE [LARGE SCALE GENOMIC DNA]</scope>
    <source>
        <strain evidence="3">CBS 568.67</strain>
    </source>
</reference>
<name>A0A485LM62_9STRA</name>
<reference evidence="2" key="2">
    <citation type="submission" date="2019-06" db="EMBL/GenBank/DDBJ databases">
        <title>Genomics analysis of Aphanomyces spp. identifies a new class of oomycete effector associated with host adaptation.</title>
        <authorList>
            <person name="Gaulin E."/>
        </authorList>
    </citation>
    <scope>NUCLEOTIDE SEQUENCE</scope>
    <source>
        <strain evidence="2">CBS 578.67</strain>
    </source>
</reference>
<proteinExistence type="predicted"/>
<sequence length="203" mass="22883">MNGTILEGEFGCCRGSSLYPMVGVNIDVPLTVNFGQAPFLYNACDEEVDEREFQVAHTMMHTDEFLDWDSYLYADEGASNPSSDDEDSDLFLDSEGNHLDSQDEYDADSGEEDVFAFIRRLNTPDMQQHLFLNELRPDVMRAMMGGSDDDTNDHAHAHDDDDEDDDMPSLISDETDADMPALMSDTDEDDRLAWQIPVTEMVD</sequence>
<feature type="compositionally biased region" description="Acidic residues" evidence="1">
    <location>
        <begin position="160"/>
        <end position="177"/>
    </location>
</feature>
<dbReference type="AlphaFoldDB" id="A0A485LM62"/>
<feature type="region of interest" description="Disordered" evidence="1">
    <location>
        <begin position="77"/>
        <end position="108"/>
    </location>
</feature>
<evidence type="ECO:0000313" key="3">
    <source>
        <dbReference type="EMBL" id="VFT99198.1"/>
    </source>
</evidence>
<evidence type="ECO:0000313" key="4">
    <source>
        <dbReference type="Proteomes" id="UP000332933"/>
    </source>
</evidence>